<dbReference type="Proteomes" id="UP000824229">
    <property type="component" value="Unassembled WGS sequence"/>
</dbReference>
<dbReference type="PANTHER" id="PTHR35146:SF1">
    <property type="entry name" value="UPF0178 PROTEIN YAII"/>
    <property type="match status" value="1"/>
</dbReference>
<dbReference type="InterPro" id="IPR003791">
    <property type="entry name" value="UPF0178"/>
</dbReference>
<comment type="caution">
    <text evidence="4">The sequence shown here is derived from an EMBL/GenBank/DDBJ whole genome shotgun (WGS) entry which is preliminary data.</text>
</comment>
<evidence type="ECO:0000313" key="5">
    <source>
        <dbReference type="Proteomes" id="UP000824229"/>
    </source>
</evidence>
<proteinExistence type="inferred from homology"/>
<evidence type="ECO:0000256" key="1">
    <source>
        <dbReference type="ARBA" id="ARBA00008522"/>
    </source>
</evidence>
<dbReference type="EMBL" id="JAHLFQ010000150">
    <property type="protein sequence ID" value="MBU3804434.1"/>
    <property type="molecule type" value="Genomic_DNA"/>
</dbReference>
<feature type="region of interest" description="Disordered" evidence="3">
    <location>
        <begin position="112"/>
        <end position="132"/>
    </location>
</feature>
<dbReference type="Pfam" id="PF02639">
    <property type="entry name" value="DUF188"/>
    <property type="match status" value="1"/>
</dbReference>
<dbReference type="HAMAP" id="MF_00489">
    <property type="entry name" value="UPF0178"/>
    <property type="match status" value="1"/>
</dbReference>
<dbReference type="PANTHER" id="PTHR35146">
    <property type="entry name" value="UPF0178 PROTEIN YAII"/>
    <property type="match status" value="1"/>
</dbReference>
<evidence type="ECO:0000313" key="4">
    <source>
        <dbReference type="EMBL" id="MBU3804434.1"/>
    </source>
</evidence>
<gene>
    <name evidence="4" type="ORF">H9872_06730</name>
</gene>
<sequence>MRILIDGDACPVTQLAIEIAKDNHIEVVIFCDTSHDIDRCDVKVVTVSKGSDAVDFRLINEVQVGDILITQDYGLAAMGLAKKAYPIHPNGFRYTPKNIDQLLFTRHLGKEVRRKGGRTKGPSKRGKEQDEAFSKGLRQLIHELNGA</sequence>
<feature type="compositionally biased region" description="Basic residues" evidence="3">
    <location>
        <begin position="112"/>
        <end position="124"/>
    </location>
</feature>
<evidence type="ECO:0000256" key="3">
    <source>
        <dbReference type="SAM" id="MobiDB-lite"/>
    </source>
</evidence>
<organism evidence="4 5">
    <name type="scientific">Candidatus Cellulosilyticum pullistercoris</name>
    <dbReference type="NCBI Taxonomy" id="2838521"/>
    <lineage>
        <taxon>Bacteria</taxon>
        <taxon>Bacillati</taxon>
        <taxon>Bacillota</taxon>
        <taxon>Clostridia</taxon>
        <taxon>Lachnospirales</taxon>
        <taxon>Cellulosilyticaceae</taxon>
        <taxon>Cellulosilyticum</taxon>
    </lineage>
</organism>
<reference evidence="4" key="2">
    <citation type="submission" date="2021-04" db="EMBL/GenBank/DDBJ databases">
        <authorList>
            <person name="Gilroy R."/>
        </authorList>
    </citation>
    <scope>NUCLEOTIDE SEQUENCE</scope>
    <source>
        <strain evidence="4">B5-657</strain>
    </source>
</reference>
<dbReference type="AlphaFoldDB" id="A0A9E2KCK1"/>
<protein>
    <recommendedName>
        <fullName evidence="2">UPF0178 protein H9872_06730</fullName>
    </recommendedName>
</protein>
<evidence type="ECO:0000256" key="2">
    <source>
        <dbReference type="HAMAP-Rule" id="MF_00489"/>
    </source>
</evidence>
<name>A0A9E2KCK1_9FIRM</name>
<comment type="similarity">
    <text evidence="1 2">Belongs to the UPF0178 family.</text>
</comment>
<reference evidence="4" key="1">
    <citation type="journal article" date="2021" name="PeerJ">
        <title>Extensive microbial diversity within the chicken gut microbiome revealed by metagenomics and culture.</title>
        <authorList>
            <person name="Gilroy R."/>
            <person name="Ravi A."/>
            <person name="Getino M."/>
            <person name="Pursley I."/>
            <person name="Horton D.L."/>
            <person name="Alikhan N.F."/>
            <person name="Baker D."/>
            <person name="Gharbi K."/>
            <person name="Hall N."/>
            <person name="Watson M."/>
            <person name="Adriaenssens E.M."/>
            <person name="Foster-Nyarko E."/>
            <person name="Jarju S."/>
            <person name="Secka A."/>
            <person name="Antonio M."/>
            <person name="Oren A."/>
            <person name="Chaudhuri R.R."/>
            <person name="La Ragione R."/>
            <person name="Hildebrand F."/>
            <person name="Pallen M.J."/>
        </authorList>
    </citation>
    <scope>NUCLEOTIDE SEQUENCE</scope>
    <source>
        <strain evidence="4">B5-657</strain>
    </source>
</reference>
<dbReference type="NCBIfam" id="NF001095">
    <property type="entry name" value="PRK00124.1"/>
    <property type="match status" value="1"/>
</dbReference>
<accession>A0A9E2KCK1</accession>